<comment type="caution">
    <text evidence="2">The sequence shown here is derived from an EMBL/GenBank/DDBJ whole genome shotgun (WGS) entry which is preliminary data.</text>
</comment>
<dbReference type="SUPFAM" id="SSF52540">
    <property type="entry name" value="P-loop containing nucleoside triphosphate hydrolases"/>
    <property type="match status" value="1"/>
</dbReference>
<organism evidence="2 3">
    <name type="scientific">Microseira wollei NIES-4236</name>
    <dbReference type="NCBI Taxonomy" id="2530354"/>
    <lineage>
        <taxon>Bacteria</taxon>
        <taxon>Bacillati</taxon>
        <taxon>Cyanobacteriota</taxon>
        <taxon>Cyanophyceae</taxon>
        <taxon>Oscillatoriophycideae</taxon>
        <taxon>Aerosakkonematales</taxon>
        <taxon>Aerosakkonemataceae</taxon>
        <taxon>Microseira</taxon>
    </lineage>
</organism>
<evidence type="ECO:0000313" key="2">
    <source>
        <dbReference type="EMBL" id="GET39846.1"/>
    </source>
</evidence>
<gene>
    <name evidence="2" type="ORF">MiSe_46180</name>
</gene>
<dbReference type="Gene3D" id="3.40.50.300">
    <property type="entry name" value="P-loop containing nucleotide triphosphate hydrolases"/>
    <property type="match status" value="1"/>
</dbReference>
<dbReference type="EMBL" id="BLAY01000076">
    <property type="protein sequence ID" value="GET39846.1"/>
    <property type="molecule type" value="Genomic_DNA"/>
</dbReference>
<dbReference type="Pfam" id="PF00931">
    <property type="entry name" value="NB-ARC"/>
    <property type="match status" value="1"/>
</dbReference>
<dbReference type="PANTHER" id="PTHR47691:SF3">
    <property type="entry name" value="HTH-TYPE TRANSCRIPTIONAL REGULATOR RV0890C-RELATED"/>
    <property type="match status" value="1"/>
</dbReference>
<name>A0AAV3XEE2_9CYAN</name>
<keyword evidence="3" id="KW-1185">Reference proteome</keyword>
<dbReference type="AlphaFoldDB" id="A0AAV3XEE2"/>
<dbReference type="GO" id="GO:0043531">
    <property type="term" value="F:ADP binding"/>
    <property type="evidence" value="ECO:0007669"/>
    <property type="project" value="InterPro"/>
</dbReference>
<dbReference type="PANTHER" id="PTHR47691">
    <property type="entry name" value="REGULATOR-RELATED"/>
    <property type="match status" value="1"/>
</dbReference>
<evidence type="ECO:0000259" key="1">
    <source>
        <dbReference type="Pfam" id="PF00931"/>
    </source>
</evidence>
<dbReference type="Proteomes" id="UP001050975">
    <property type="component" value="Unassembled WGS sequence"/>
</dbReference>
<protein>
    <submittedName>
        <fullName evidence="2">WD-40 repeat-containing protein</fullName>
    </submittedName>
</protein>
<accession>A0AAV3XEE2</accession>
<dbReference type="InterPro" id="IPR027417">
    <property type="entry name" value="P-loop_NTPase"/>
</dbReference>
<proteinExistence type="predicted"/>
<reference evidence="2" key="1">
    <citation type="submission" date="2019-10" db="EMBL/GenBank/DDBJ databases">
        <title>Draft genome sequece of Microseira wollei NIES-4236.</title>
        <authorList>
            <person name="Yamaguchi H."/>
            <person name="Suzuki S."/>
            <person name="Kawachi M."/>
        </authorList>
    </citation>
    <scope>NUCLEOTIDE SEQUENCE</scope>
    <source>
        <strain evidence="2">NIES-4236</strain>
    </source>
</reference>
<feature type="domain" description="NB-ARC" evidence="1">
    <location>
        <begin position="133"/>
        <end position="234"/>
    </location>
</feature>
<dbReference type="RefSeq" id="WP_226585481.1">
    <property type="nucleotide sequence ID" value="NZ_BLAY01000076.1"/>
</dbReference>
<sequence length="650" mass="73750">MLSQRGLALTLLVLLVNKVAVTLKASQAGLQIVDLARRKKGWNKIAAVWCSAANTTPATLKRFWRGLPINQDAFVEICKAVQIENWEEIVGDQSTQPSTIPTQLTTTPIVSNSVPRINWDDAPKVSIFYRRTEELTKLEQWVTQERCSLVMLLGMGGIGKTTLSRMLVQQIQSEFEYIIYRSLRQAPPVQEILAVLLQFLSHQQETDLPETLDNKISRLIQYLQAHRCLLILDNAEAILETGQLAGQYRDTYRSYSTLLTRVKESNHQSCLVLISSEEVSSLQINTLSVHSIDLKGLNETDAKEIFIAKGFSGSEPELEKIISYYAGHPSSLQIAADTVWRISRHNISEFLEAGTLLLNEVCSLLERHFKRLSDLEKIIMYWLVLEPKSATIANIEKLRYFYTDISTQDLIEGLLSLQRRSLIEQRYDINGSGLYLQPFVREYAIEKFIEDIREQVYKISGACKIKRIGIFPSSIQGNVEQHLRDDDIRLINEMVESKIREIPTIIRSEESAKVKLEQIFSLTLKVSQIKKRGNMTNQDNQDRRVIKMGTGNYFEVRRDYIQGNYINMSQDLSQAAAQIQQLLNQLQNQGYSPEQAQEQTATDLANQARNNSSVKDKLVKWGESLSGTAATTTVTEVVKIALRLLGLPLP</sequence>
<dbReference type="PRINTS" id="PR00364">
    <property type="entry name" value="DISEASERSIST"/>
</dbReference>
<evidence type="ECO:0000313" key="3">
    <source>
        <dbReference type="Proteomes" id="UP001050975"/>
    </source>
</evidence>
<dbReference type="InterPro" id="IPR002182">
    <property type="entry name" value="NB-ARC"/>
</dbReference>